<comment type="cofactor">
    <cofactor evidence="9">
        <name>[2Fe-2S] cluster</name>
        <dbReference type="ChEBI" id="CHEBI:190135"/>
    </cofactor>
    <text evidence="9">Binds 1 [2Fe-2S] cluster.</text>
</comment>
<dbReference type="InterPro" id="IPR002023">
    <property type="entry name" value="NuoE-like"/>
</dbReference>
<dbReference type="STRING" id="763665.A0A2G5B716"/>
<keyword evidence="3 9" id="KW-0479">Metal-binding</keyword>
<dbReference type="GO" id="GO:0006120">
    <property type="term" value="P:mitochondrial electron transport, NADH to ubiquinone"/>
    <property type="evidence" value="ECO:0007669"/>
    <property type="project" value="UniProtKB-ARBA"/>
</dbReference>
<dbReference type="CDD" id="cd03064">
    <property type="entry name" value="TRX_Fd_NuoE"/>
    <property type="match status" value="1"/>
</dbReference>
<name>A0A2G5B716_COERN</name>
<keyword evidence="12" id="KW-1185">Reference proteome</keyword>
<dbReference type="PANTHER" id="PTHR10371:SF3">
    <property type="entry name" value="NADH DEHYDROGENASE [UBIQUINONE] FLAVOPROTEIN 2, MITOCHONDRIAL"/>
    <property type="match status" value="1"/>
</dbReference>
<evidence type="ECO:0000256" key="10">
    <source>
        <dbReference type="SAM" id="MobiDB-lite"/>
    </source>
</evidence>
<keyword evidence="4" id="KW-1278">Translocase</keyword>
<dbReference type="NCBIfam" id="NF005722">
    <property type="entry name" value="PRK07539.1-2"/>
    <property type="match status" value="1"/>
</dbReference>
<gene>
    <name evidence="11" type="ORF">COEREDRAFT_82525</name>
</gene>
<dbReference type="Gene3D" id="3.40.30.10">
    <property type="entry name" value="Glutaredoxin"/>
    <property type="match status" value="1"/>
</dbReference>
<dbReference type="Proteomes" id="UP000242474">
    <property type="component" value="Unassembled WGS sequence"/>
</dbReference>
<dbReference type="AlphaFoldDB" id="A0A2G5B716"/>
<dbReference type="GO" id="GO:0005743">
    <property type="term" value="C:mitochondrial inner membrane"/>
    <property type="evidence" value="ECO:0007669"/>
    <property type="project" value="UniProtKB-ARBA"/>
</dbReference>
<evidence type="ECO:0000256" key="3">
    <source>
        <dbReference type="ARBA" id="ARBA00022723"/>
    </source>
</evidence>
<evidence type="ECO:0000256" key="4">
    <source>
        <dbReference type="ARBA" id="ARBA00022967"/>
    </source>
</evidence>
<dbReference type="GO" id="GO:0008137">
    <property type="term" value="F:NADH dehydrogenase (ubiquinone) activity"/>
    <property type="evidence" value="ECO:0007669"/>
    <property type="project" value="UniProtKB-ARBA"/>
</dbReference>
<protein>
    <submittedName>
        <fullName evidence="11">Uncharacterized protein</fullName>
    </submittedName>
</protein>
<evidence type="ECO:0000256" key="1">
    <source>
        <dbReference type="ARBA" id="ARBA00010643"/>
    </source>
</evidence>
<evidence type="ECO:0000256" key="6">
    <source>
        <dbReference type="ARBA" id="ARBA00023014"/>
    </source>
</evidence>
<dbReference type="OrthoDB" id="10254187at2759"/>
<dbReference type="FunFam" id="1.10.10.1590:FF:000001">
    <property type="entry name" value="NADH-quinone oxidoreductase subunit E"/>
    <property type="match status" value="1"/>
</dbReference>
<evidence type="ECO:0000256" key="2">
    <source>
        <dbReference type="ARBA" id="ARBA00022714"/>
    </source>
</evidence>
<evidence type="ECO:0000313" key="11">
    <source>
        <dbReference type="EMBL" id="PIA14791.1"/>
    </source>
</evidence>
<dbReference type="GO" id="GO:0051537">
    <property type="term" value="F:2 iron, 2 sulfur cluster binding"/>
    <property type="evidence" value="ECO:0007669"/>
    <property type="project" value="UniProtKB-KW"/>
</dbReference>
<feature type="binding site" evidence="9">
    <location>
        <position position="179"/>
    </location>
    <ligand>
        <name>[2Fe-2S] cluster</name>
        <dbReference type="ChEBI" id="CHEBI:190135"/>
    </ligand>
</feature>
<accession>A0A2G5B716</accession>
<dbReference type="InterPro" id="IPR042128">
    <property type="entry name" value="NuoE_dom"/>
</dbReference>
<organism evidence="11 12">
    <name type="scientific">Coemansia reversa (strain ATCC 12441 / NRRL 1564)</name>
    <dbReference type="NCBI Taxonomy" id="763665"/>
    <lineage>
        <taxon>Eukaryota</taxon>
        <taxon>Fungi</taxon>
        <taxon>Fungi incertae sedis</taxon>
        <taxon>Zoopagomycota</taxon>
        <taxon>Kickxellomycotina</taxon>
        <taxon>Kickxellomycetes</taxon>
        <taxon>Kickxellales</taxon>
        <taxon>Kickxellaceae</taxon>
        <taxon>Coemansia</taxon>
    </lineage>
</organism>
<dbReference type="NCBIfam" id="TIGR01958">
    <property type="entry name" value="nuoE_fam"/>
    <property type="match status" value="1"/>
</dbReference>
<dbReference type="GO" id="GO:0046872">
    <property type="term" value="F:metal ion binding"/>
    <property type="evidence" value="ECO:0007669"/>
    <property type="project" value="UniProtKB-KW"/>
</dbReference>
<keyword evidence="6 9" id="KW-0411">Iron-sulfur</keyword>
<keyword evidence="7" id="KW-0520">NAD</keyword>
<proteinExistence type="inferred from homology"/>
<dbReference type="EMBL" id="KZ303513">
    <property type="protein sequence ID" value="PIA14791.1"/>
    <property type="molecule type" value="Genomic_DNA"/>
</dbReference>
<evidence type="ECO:0000256" key="8">
    <source>
        <dbReference type="ARBA" id="ARBA00034078"/>
    </source>
</evidence>
<dbReference type="PANTHER" id="PTHR10371">
    <property type="entry name" value="NADH DEHYDROGENASE UBIQUINONE FLAVOPROTEIN 2, MITOCHONDRIAL"/>
    <property type="match status" value="1"/>
</dbReference>
<evidence type="ECO:0000256" key="9">
    <source>
        <dbReference type="PIRSR" id="PIRSR000216-1"/>
    </source>
</evidence>
<dbReference type="InterPro" id="IPR041921">
    <property type="entry name" value="NuoE_N"/>
</dbReference>
<dbReference type="NCBIfam" id="NF005725">
    <property type="entry name" value="PRK07539.1-5"/>
    <property type="match status" value="1"/>
</dbReference>
<feature type="binding site" evidence="9">
    <location>
        <position position="143"/>
    </location>
    <ligand>
        <name>[2Fe-2S] cluster</name>
        <dbReference type="ChEBI" id="CHEBI:190135"/>
    </ligand>
</feature>
<comment type="similarity">
    <text evidence="1">Belongs to the complex I 24 kDa subunit family.</text>
</comment>
<dbReference type="GO" id="GO:0098796">
    <property type="term" value="C:membrane protein complex"/>
    <property type="evidence" value="ECO:0007669"/>
    <property type="project" value="UniProtKB-ARBA"/>
</dbReference>
<dbReference type="SUPFAM" id="SSF52833">
    <property type="entry name" value="Thioredoxin-like"/>
    <property type="match status" value="1"/>
</dbReference>
<dbReference type="GO" id="GO:0016491">
    <property type="term" value="F:oxidoreductase activity"/>
    <property type="evidence" value="ECO:0007669"/>
    <property type="project" value="InterPro"/>
</dbReference>
<evidence type="ECO:0000256" key="7">
    <source>
        <dbReference type="ARBA" id="ARBA00023027"/>
    </source>
</evidence>
<feature type="binding site" evidence="9">
    <location>
        <position position="138"/>
    </location>
    <ligand>
        <name>[2Fe-2S] cluster</name>
        <dbReference type="ChEBI" id="CHEBI:190135"/>
    </ligand>
</feature>
<evidence type="ECO:0000256" key="5">
    <source>
        <dbReference type="ARBA" id="ARBA00023004"/>
    </source>
</evidence>
<feature type="binding site" evidence="9">
    <location>
        <position position="183"/>
    </location>
    <ligand>
        <name>[2Fe-2S] cluster</name>
        <dbReference type="ChEBI" id="CHEBI:190135"/>
    </ligand>
</feature>
<sequence>MFARLRPAVGVISAATRVTSATQNISLRRISSTGAACSEAIFVHRDTPENNPSLPFELNAKNKEEAKKILAKYPPQYKKAAMIPLLHLAQKQHGWTSISVMNYVAKFLEVPPMRVYEVATFYTMFNRSPVGKYLLQVCTTTPCELCGASKIVETVEKHLGIKVGETTPDKLFTLVEVECAGACVNAPVISVNDDYVEDLTPEATVKMLDDLKAGKHVTCGPVSGRNNCEPLGGPTTLTTPPPGPGFMVRDDL</sequence>
<dbReference type="InterPro" id="IPR036249">
    <property type="entry name" value="Thioredoxin-like_sf"/>
</dbReference>
<evidence type="ECO:0000313" key="12">
    <source>
        <dbReference type="Proteomes" id="UP000242474"/>
    </source>
</evidence>
<dbReference type="GO" id="GO:1902494">
    <property type="term" value="C:catalytic complex"/>
    <property type="evidence" value="ECO:0007669"/>
    <property type="project" value="UniProtKB-ARBA"/>
</dbReference>
<feature type="region of interest" description="Disordered" evidence="10">
    <location>
        <begin position="229"/>
        <end position="252"/>
    </location>
</feature>
<dbReference type="Gene3D" id="1.10.10.1590">
    <property type="entry name" value="NADH-quinone oxidoreductase subunit E"/>
    <property type="match status" value="1"/>
</dbReference>
<keyword evidence="5 9" id="KW-0408">Iron</keyword>
<keyword evidence="2 9" id="KW-0001">2Fe-2S</keyword>
<reference evidence="11 12" key="1">
    <citation type="journal article" date="2015" name="Genome Biol. Evol.">
        <title>Phylogenomic analyses indicate that early fungi evolved digesting cell walls of algal ancestors of land plants.</title>
        <authorList>
            <person name="Chang Y."/>
            <person name="Wang S."/>
            <person name="Sekimoto S."/>
            <person name="Aerts A.L."/>
            <person name="Choi C."/>
            <person name="Clum A."/>
            <person name="LaButti K.M."/>
            <person name="Lindquist E.A."/>
            <person name="Yee Ngan C."/>
            <person name="Ohm R.A."/>
            <person name="Salamov A.A."/>
            <person name="Grigoriev I.V."/>
            <person name="Spatafora J.W."/>
            <person name="Berbee M.L."/>
        </authorList>
    </citation>
    <scope>NUCLEOTIDE SEQUENCE [LARGE SCALE GENOMIC DNA]</scope>
    <source>
        <strain evidence="11 12">NRRL 1564</strain>
    </source>
</reference>
<dbReference type="Pfam" id="PF01257">
    <property type="entry name" value="2Fe-2S_thioredx"/>
    <property type="match status" value="1"/>
</dbReference>
<dbReference type="FunFam" id="3.40.30.10:FF:000022">
    <property type="entry name" value="NADH dehydrogenase flavoprotein 2, mitochondrial"/>
    <property type="match status" value="1"/>
</dbReference>
<comment type="cofactor">
    <cofactor evidence="8">
        <name>[2Fe-2S] cluster</name>
        <dbReference type="ChEBI" id="CHEBI:190135"/>
    </cofactor>
</comment>
<dbReference type="PIRSF" id="PIRSF000216">
    <property type="entry name" value="NADH_DH_24kDa"/>
    <property type="match status" value="1"/>
</dbReference>